<name>A0ABW4HZ70_9SPHN</name>
<reference evidence="3" key="1">
    <citation type="journal article" date="2019" name="Int. J. Syst. Evol. Microbiol.">
        <title>The Global Catalogue of Microorganisms (GCM) 10K type strain sequencing project: providing services to taxonomists for standard genome sequencing and annotation.</title>
        <authorList>
            <consortium name="The Broad Institute Genomics Platform"/>
            <consortium name="The Broad Institute Genome Sequencing Center for Infectious Disease"/>
            <person name="Wu L."/>
            <person name="Ma J."/>
        </authorList>
    </citation>
    <scope>NUCLEOTIDE SEQUENCE [LARGE SCALE GENOMIC DNA]</scope>
    <source>
        <strain evidence="3">CGMCC 1.16275</strain>
    </source>
</reference>
<proteinExistence type="predicted"/>
<dbReference type="EMBL" id="JBHUDY010000001">
    <property type="protein sequence ID" value="MFD1610507.1"/>
    <property type="molecule type" value="Genomic_DNA"/>
</dbReference>
<keyword evidence="1" id="KW-0812">Transmembrane</keyword>
<feature type="transmembrane region" description="Helical" evidence="1">
    <location>
        <begin position="41"/>
        <end position="65"/>
    </location>
</feature>
<keyword evidence="3" id="KW-1185">Reference proteome</keyword>
<sequence>MKISELWTLPRAVRVGVTSGATALLLWPMHVVFGRPIRPAFAAALVIAAVCGISILLMGVVDLLTVERDRRILPARLFDLALGLALALPTSLALAGLF</sequence>
<organism evidence="2 3">
    <name type="scientific">Sphingomonas tabacisoli</name>
    <dbReference type="NCBI Taxonomy" id="2249466"/>
    <lineage>
        <taxon>Bacteria</taxon>
        <taxon>Pseudomonadati</taxon>
        <taxon>Pseudomonadota</taxon>
        <taxon>Alphaproteobacteria</taxon>
        <taxon>Sphingomonadales</taxon>
        <taxon>Sphingomonadaceae</taxon>
        <taxon>Sphingomonas</taxon>
    </lineage>
</organism>
<evidence type="ECO:0000313" key="2">
    <source>
        <dbReference type="EMBL" id="MFD1610507.1"/>
    </source>
</evidence>
<evidence type="ECO:0000313" key="3">
    <source>
        <dbReference type="Proteomes" id="UP001597115"/>
    </source>
</evidence>
<dbReference type="Proteomes" id="UP001597115">
    <property type="component" value="Unassembled WGS sequence"/>
</dbReference>
<keyword evidence="1" id="KW-1133">Transmembrane helix</keyword>
<dbReference type="RefSeq" id="WP_380886231.1">
    <property type="nucleotide sequence ID" value="NZ_JBHUDY010000001.1"/>
</dbReference>
<feature type="transmembrane region" description="Helical" evidence="1">
    <location>
        <begin position="12"/>
        <end position="29"/>
    </location>
</feature>
<accession>A0ABW4HZ70</accession>
<evidence type="ECO:0000256" key="1">
    <source>
        <dbReference type="SAM" id="Phobius"/>
    </source>
</evidence>
<comment type="caution">
    <text evidence="2">The sequence shown here is derived from an EMBL/GenBank/DDBJ whole genome shotgun (WGS) entry which is preliminary data.</text>
</comment>
<gene>
    <name evidence="2" type="ORF">ACFSCW_01680</name>
</gene>
<keyword evidence="1" id="KW-0472">Membrane</keyword>
<protein>
    <submittedName>
        <fullName evidence="2">Uncharacterized protein</fullName>
    </submittedName>
</protein>
<feature type="transmembrane region" description="Helical" evidence="1">
    <location>
        <begin position="77"/>
        <end position="97"/>
    </location>
</feature>